<feature type="transmembrane region" description="Helical" evidence="7">
    <location>
        <begin position="340"/>
        <end position="363"/>
    </location>
</feature>
<feature type="transmembrane region" description="Helical" evidence="7">
    <location>
        <begin position="34"/>
        <end position="52"/>
    </location>
</feature>
<reference evidence="9 10" key="1">
    <citation type="journal article" date="2018" name="IMA Fungus">
        <title>IMA Genome-F 9: Draft genome sequence of Annulohypoxylon stygium, Aspergillus mulundensis, Berkeleyomyces basicola (syn. Thielaviopsis basicola), Ceratocystis smalleyi, two Cercospora beticola strains, Coleophoma cylindrospora, Fusarium fracticaudum, Phialophora cf. hyalina, and Morchella septimelata.</title>
        <authorList>
            <person name="Wingfield B.D."/>
            <person name="Bills G.F."/>
            <person name="Dong Y."/>
            <person name="Huang W."/>
            <person name="Nel W.J."/>
            <person name="Swalarsk-Parry B.S."/>
            <person name="Vaghefi N."/>
            <person name="Wilken P.M."/>
            <person name="An Z."/>
            <person name="de Beer Z.W."/>
            <person name="De Vos L."/>
            <person name="Chen L."/>
            <person name="Duong T.A."/>
            <person name="Gao Y."/>
            <person name="Hammerbacher A."/>
            <person name="Kikkert J.R."/>
            <person name="Li Y."/>
            <person name="Li H."/>
            <person name="Li K."/>
            <person name="Li Q."/>
            <person name="Liu X."/>
            <person name="Ma X."/>
            <person name="Naidoo K."/>
            <person name="Pethybridge S.J."/>
            <person name="Sun J."/>
            <person name="Steenkamp E.T."/>
            <person name="van der Nest M.A."/>
            <person name="van Wyk S."/>
            <person name="Wingfield M.J."/>
            <person name="Xiong C."/>
            <person name="Yue Q."/>
            <person name="Zhang X."/>
        </authorList>
    </citation>
    <scope>NUCLEOTIDE SEQUENCE [LARGE SCALE GENOMIC DNA]</scope>
    <source>
        <strain evidence="9 10">BP5796</strain>
    </source>
</reference>
<evidence type="ECO:0000256" key="2">
    <source>
        <dbReference type="ARBA" id="ARBA00022448"/>
    </source>
</evidence>
<dbReference type="OrthoDB" id="4139357at2759"/>
<keyword evidence="2" id="KW-0813">Transport</keyword>
<proteinExistence type="predicted"/>
<comment type="subcellular location">
    <subcellularLocation>
        <location evidence="1">Membrane</location>
        <topology evidence="1">Multi-pass membrane protein</topology>
    </subcellularLocation>
</comment>
<feature type="transmembrane region" description="Helical" evidence="7">
    <location>
        <begin position="257"/>
        <end position="279"/>
    </location>
</feature>
<evidence type="ECO:0000256" key="1">
    <source>
        <dbReference type="ARBA" id="ARBA00004141"/>
    </source>
</evidence>
<feature type="transmembrane region" description="Helical" evidence="7">
    <location>
        <begin position="399"/>
        <end position="419"/>
    </location>
</feature>
<organism evidence="9 10">
    <name type="scientific">Coleophoma crateriformis</name>
    <dbReference type="NCBI Taxonomy" id="565419"/>
    <lineage>
        <taxon>Eukaryota</taxon>
        <taxon>Fungi</taxon>
        <taxon>Dikarya</taxon>
        <taxon>Ascomycota</taxon>
        <taxon>Pezizomycotina</taxon>
        <taxon>Leotiomycetes</taxon>
        <taxon>Helotiales</taxon>
        <taxon>Dermateaceae</taxon>
        <taxon>Coleophoma</taxon>
    </lineage>
</organism>
<dbReference type="AlphaFoldDB" id="A0A3D8QQA6"/>
<keyword evidence="5 7" id="KW-0472">Membrane</keyword>
<gene>
    <name evidence="9" type="ORF">BP5796_10403</name>
</gene>
<feature type="transmembrane region" description="Helical" evidence="7">
    <location>
        <begin position="72"/>
        <end position="89"/>
    </location>
</feature>
<protein>
    <submittedName>
        <fullName evidence="9">MFS general substrate transporter-57</fullName>
    </submittedName>
</protein>
<name>A0A3D8QQA6_9HELO</name>
<feature type="region of interest" description="Disordered" evidence="6">
    <location>
        <begin position="1"/>
        <end position="25"/>
    </location>
</feature>
<dbReference type="InterPro" id="IPR036259">
    <property type="entry name" value="MFS_trans_sf"/>
</dbReference>
<evidence type="ECO:0000256" key="4">
    <source>
        <dbReference type="ARBA" id="ARBA00022989"/>
    </source>
</evidence>
<dbReference type="PANTHER" id="PTHR23501:SF195">
    <property type="entry name" value="PEP5"/>
    <property type="match status" value="1"/>
</dbReference>
<dbReference type="GO" id="GO:0005886">
    <property type="term" value="C:plasma membrane"/>
    <property type="evidence" value="ECO:0007669"/>
    <property type="project" value="TreeGrafter"/>
</dbReference>
<keyword evidence="4 7" id="KW-1133">Transmembrane helix</keyword>
<keyword evidence="3 7" id="KW-0812">Transmembrane</keyword>
<dbReference type="GO" id="GO:0022857">
    <property type="term" value="F:transmembrane transporter activity"/>
    <property type="evidence" value="ECO:0007669"/>
    <property type="project" value="InterPro"/>
</dbReference>
<keyword evidence="10" id="KW-1185">Reference proteome</keyword>
<feature type="transmembrane region" description="Helical" evidence="7">
    <location>
        <begin position="304"/>
        <end position="328"/>
    </location>
</feature>
<dbReference type="PROSITE" id="PS50850">
    <property type="entry name" value="MFS"/>
    <property type="match status" value="1"/>
</dbReference>
<feature type="transmembrane region" description="Helical" evidence="7">
    <location>
        <begin position="229"/>
        <end position="251"/>
    </location>
</feature>
<evidence type="ECO:0000256" key="5">
    <source>
        <dbReference type="ARBA" id="ARBA00023136"/>
    </source>
</evidence>
<sequence length="567" mass="61535">MEEKTEQEMIEVAPGTPSTTEECSEPAPVVTPKTWVVVFILSMGYGLSFWPIPVFAAIQSEVAASFGTPTQYIWFIPSWSLAITVCFMISGPNTDLLGRRWFLVGGNLICFIGHLVIATAKSAPAVTAGMAITGFGGANCQMAAFALCELLPNKWRHLGVVFADLATLVAVIVGPVTARYGLVSGTWRWNFYPTAILQAFSFIGLYLLYHPPKHPNGLPYGQVFREMDYLGMVLFILGATPFLAGIIYTTIFPSSNVHVVACLAIGAVFLIVFVLWEIIGQRRGWIKHPLTPTRVFTSGRGRDLTAPCIAVAVINMFYYSSSIIWPTMINVFYLKEPNDWRYACVLSTVQGLAILTGVIFLSFFGSKIKRWNWQLSGYTFIMVLFGVLLALGTPQRKGMMIVFVFISQAAYSASIYLCIAISQMGVEQKDLGISGGVSGTTRFAGGAVATAVYTAVLTNTVTKWTTKLVPAAAIAAGLPSSDVPSLMNALGTSTLTDNYSSAIVTAVGRANQVAYEHGVQLTAYTSLAFGVVGIAACLCCKDINPKMNDKIEVYMENTDLANRNKFH</sequence>
<dbReference type="InterPro" id="IPR020846">
    <property type="entry name" value="MFS_dom"/>
</dbReference>
<dbReference type="Gene3D" id="1.20.1250.20">
    <property type="entry name" value="MFS general substrate transporter like domains"/>
    <property type="match status" value="2"/>
</dbReference>
<dbReference type="SUPFAM" id="SSF103473">
    <property type="entry name" value="MFS general substrate transporter"/>
    <property type="match status" value="2"/>
</dbReference>
<dbReference type="EMBL" id="PDLN01000016">
    <property type="protein sequence ID" value="RDW63901.1"/>
    <property type="molecule type" value="Genomic_DNA"/>
</dbReference>
<accession>A0A3D8QQA6</accession>
<evidence type="ECO:0000259" key="8">
    <source>
        <dbReference type="PROSITE" id="PS50850"/>
    </source>
</evidence>
<dbReference type="PANTHER" id="PTHR23501">
    <property type="entry name" value="MAJOR FACILITATOR SUPERFAMILY"/>
    <property type="match status" value="1"/>
</dbReference>
<dbReference type="Proteomes" id="UP000256328">
    <property type="component" value="Unassembled WGS sequence"/>
</dbReference>
<comment type="caution">
    <text evidence="9">The sequence shown here is derived from an EMBL/GenBank/DDBJ whole genome shotgun (WGS) entry which is preliminary data.</text>
</comment>
<feature type="transmembrane region" description="Helical" evidence="7">
    <location>
        <begin position="160"/>
        <end position="178"/>
    </location>
</feature>
<feature type="transmembrane region" description="Helical" evidence="7">
    <location>
        <begin position="101"/>
        <end position="120"/>
    </location>
</feature>
<feature type="transmembrane region" description="Helical" evidence="7">
    <location>
        <begin position="375"/>
        <end position="393"/>
    </location>
</feature>
<dbReference type="Pfam" id="PF06609">
    <property type="entry name" value="TRI12"/>
    <property type="match status" value="1"/>
</dbReference>
<evidence type="ECO:0000313" key="9">
    <source>
        <dbReference type="EMBL" id="RDW63901.1"/>
    </source>
</evidence>
<evidence type="ECO:0000313" key="10">
    <source>
        <dbReference type="Proteomes" id="UP000256328"/>
    </source>
</evidence>
<evidence type="ECO:0000256" key="7">
    <source>
        <dbReference type="SAM" id="Phobius"/>
    </source>
</evidence>
<evidence type="ECO:0000256" key="6">
    <source>
        <dbReference type="SAM" id="MobiDB-lite"/>
    </source>
</evidence>
<feature type="domain" description="Major facilitator superfamily (MFS) profile" evidence="8">
    <location>
        <begin position="37"/>
        <end position="548"/>
    </location>
</feature>
<feature type="transmembrane region" description="Helical" evidence="7">
    <location>
        <begin position="190"/>
        <end position="209"/>
    </location>
</feature>
<dbReference type="InterPro" id="IPR010573">
    <property type="entry name" value="MFS_Str1/Tri12-like"/>
</dbReference>
<evidence type="ECO:0000256" key="3">
    <source>
        <dbReference type="ARBA" id="ARBA00022692"/>
    </source>
</evidence>
<feature type="transmembrane region" description="Helical" evidence="7">
    <location>
        <begin position="126"/>
        <end position="148"/>
    </location>
</feature>